<reference evidence="1 2" key="1">
    <citation type="submission" date="2007-06" db="EMBL/GenBank/DDBJ databases">
        <title>The Genome Sequence of Coccidioides posadasii RMSCC_3488.</title>
        <authorList>
            <consortium name="Coccidioides Genome Resources Consortium"/>
            <consortium name="The Broad Institute Genome Sequencing Platform"/>
            <person name="Henn M.R."/>
            <person name="Sykes S."/>
            <person name="Young S."/>
            <person name="Jaffe D."/>
            <person name="Berlin A."/>
            <person name="Alvarez P."/>
            <person name="Butler J."/>
            <person name="Gnerre S."/>
            <person name="Grabherr M."/>
            <person name="Mauceli E."/>
            <person name="Brockman W."/>
            <person name="Kodira C."/>
            <person name="Alvarado L."/>
            <person name="Zeng Q."/>
            <person name="Crawford M."/>
            <person name="Antoine C."/>
            <person name="Devon K."/>
            <person name="Galgiani J."/>
            <person name="Orsborn K."/>
            <person name="Lewis M.L."/>
            <person name="Nusbaum C."/>
            <person name="Galagan J."/>
            <person name="Birren B."/>
        </authorList>
    </citation>
    <scope>NUCLEOTIDE SEQUENCE [LARGE SCALE GENOMIC DNA]</scope>
    <source>
        <strain evidence="1 2">RMSCC 3488</strain>
    </source>
</reference>
<reference evidence="2" key="3">
    <citation type="journal article" date="2010" name="Genome Res.">
        <title>Population genomic sequencing of Coccidioides fungi reveals recent hybridization and transposon control.</title>
        <authorList>
            <person name="Neafsey D.E."/>
            <person name="Barker B.M."/>
            <person name="Sharpton T.J."/>
            <person name="Stajich J.E."/>
            <person name="Park D.J."/>
            <person name="Whiston E."/>
            <person name="Hung C.-Y."/>
            <person name="McMahan C."/>
            <person name="White J."/>
            <person name="Sykes S."/>
            <person name="Heiman D."/>
            <person name="Young S."/>
            <person name="Zeng Q."/>
            <person name="Abouelleil A."/>
            <person name="Aftuck L."/>
            <person name="Bessette D."/>
            <person name="Brown A."/>
            <person name="FitzGerald M."/>
            <person name="Lui A."/>
            <person name="Macdonald J.P."/>
            <person name="Priest M."/>
            <person name="Orbach M.J."/>
            <person name="Galgiani J.N."/>
            <person name="Kirkland T.N."/>
            <person name="Cole G.T."/>
            <person name="Birren B.W."/>
            <person name="Henn M.R."/>
            <person name="Taylor J.W."/>
            <person name="Rounsley S.D."/>
        </authorList>
    </citation>
    <scope>NUCLEOTIDE SEQUENCE [LARGE SCALE GENOMIC DNA]</scope>
    <source>
        <strain evidence="2">RMSCC 3488</strain>
    </source>
</reference>
<gene>
    <name evidence="1" type="ORF">CPAG_08775</name>
</gene>
<dbReference type="Proteomes" id="UP000054567">
    <property type="component" value="Unassembled WGS sequence"/>
</dbReference>
<reference evidence="2" key="2">
    <citation type="journal article" date="2009" name="Genome Res.">
        <title>Comparative genomic analyses of the human fungal pathogens Coccidioides and their relatives.</title>
        <authorList>
            <person name="Sharpton T.J."/>
            <person name="Stajich J.E."/>
            <person name="Rounsley S.D."/>
            <person name="Gardner M.J."/>
            <person name="Wortman J.R."/>
            <person name="Jordar V.S."/>
            <person name="Maiti R."/>
            <person name="Kodira C.D."/>
            <person name="Neafsey D.E."/>
            <person name="Zeng Q."/>
            <person name="Hung C.-Y."/>
            <person name="McMahan C."/>
            <person name="Muszewska A."/>
            <person name="Grynberg M."/>
            <person name="Mandel M.A."/>
            <person name="Kellner E.M."/>
            <person name="Barker B.M."/>
            <person name="Galgiani J.N."/>
            <person name="Orbach M.J."/>
            <person name="Kirkland T.N."/>
            <person name="Cole G.T."/>
            <person name="Henn M.R."/>
            <person name="Birren B.W."/>
            <person name="Taylor J.W."/>
        </authorList>
    </citation>
    <scope>NUCLEOTIDE SEQUENCE [LARGE SCALE GENOMIC DNA]</scope>
    <source>
        <strain evidence="2">RMSCC 3488</strain>
    </source>
</reference>
<dbReference type="EMBL" id="DS268114">
    <property type="protein sequence ID" value="KMM72480.1"/>
    <property type="molecule type" value="Genomic_DNA"/>
</dbReference>
<proteinExistence type="predicted"/>
<dbReference type="AlphaFoldDB" id="A0A0J6FST8"/>
<sequence length="92" mass="10386">MPSFPSFRLPVFDHNPTTAELACGLHVHHQLHSHQLHHDNADRKLIVAMYRSASCELDKNMQADSTSYFWSLKSSIVASTDQTGVNCRPYTS</sequence>
<dbReference type="VEuPathDB" id="FungiDB:CPAG_08775"/>
<name>A0A0J6FST8_COCPO</name>
<accession>A0A0J6FST8</accession>
<evidence type="ECO:0000313" key="2">
    <source>
        <dbReference type="Proteomes" id="UP000054567"/>
    </source>
</evidence>
<protein>
    <submittedName>
        <fullName evidence="1">Uncharacterized protein</fullName>
    </submittedName>
</protein>
<organism evidence="1 2">
    <name type="scientific">Coccidioides posadasii RMSCC 3488</name>
    <dbReference type="NCBI Taxonomy" id="454284"/>
    <lineage>
        <taxon>Eukaryota</taxon>
        <taxon>Fungi</taxon>
        <taxon>Dikarya</taxon>
        <taxon>Ascomycota</taxon>
        <taxon>Pezizomycotina</taxon>
        <taxon>Eurotiomycetes</taxon>
        <taxon>Eurotiomycetidae</taxon>
        <taxon>Onygenales</taxon>
        <taxon>Onygenaceae</taxon>
        <taxon>Coccidioides</taxon>
    </lineage>
</organism>
<evidence type="ECO:0000313" key="1">
    <source>
        <dbReference type="EMBL" id="KMM72480.1"/>
    </source>
</evidence>